<dbReference type="Gene3D" id="3.30.460.10">
    <property type="entry name" value="Beta Polymerase, domain 2"/>
    <property type="match status" value="1"/>
</dbReference>
<dbReference type="InterPro" id="IPR043519">
    <property type="entry name" value="NT_sf"/>
</dbReference>
<dbReference type="InterPro" id="IPR002934">
    <property type="entry name" value="Polymerase_NTP_transf_dom"/>
</dbReference>
<dbReference type="EMBL" id="MPZV01000006">
    <property type="protein sequence ID" value="OOY22473.1"/>
    <property type="molecule type" value="Genomic_DNA"/>
</dbReference>
<evidence type="ECO:0000313" key="3">
    <source>
        <dbReference type="Proteomes" id="UP000190787"/>
    </source>
</evidence>
<dbReference type="Proteomes" id="UP000190787">
    <property type="component" value="Unassembled WGS sequence"/>
</dbReference>
<dbReference type="RefSeq" id="WP_158522204.1">
    <property type="nucleotide sequence ID" value="NZ_MPZV01000006.1"/>
</dbReference>
<protein>
    <recommendedName>
        <fullName evidence="1">Polymerase nucleotidyl transferase domain-containing protein</fullName>
    </recommendedName>
</protein>
<keyword evidence="3" id="KW-1185">Reference proteome</keyword>
<accession>A0ABX3MSE8</accession>
<feature type="domain" description="Polymerase nucleotidyl transferase" evidence="1">
    <location>
        <begin position="10"/>
        <end position="80"/>
    </location>
</feature>
<evidence type="ECO:0000259" key="1">
    <source>
        <dbReference type="Pfam" id="PF01909"/>
    </source>
</evidence>
<dbReference type="Pfam" id="PF01909">
    <property type="entry name" value="NTP_transf_2"/>
    <property type="match status" value="1"/>
</dbReference>
<gene>
    <name evidence="2" type="ORF">BMI91_19520</name>
</gene>
<evidence type="ECO:0000313" key="2">
    <source>
        <dbReference type="EMBL" id="OOY22473.1"/>
    </source>
</evidence>
<sequence length="143" mass="15638">MNDEPRLRGLVDLCKSDLDAIEVWLFGSRARGDEHPGSDWDVLAVIPDCAPRDCDSVKNVWKVKRASGLPVDLLTVRAGEFAESITTLNTISHAVASEGVRLDAEPLAAEVKRRAELTPDQWEHVASPADFTSDARAFLDDLG</sequence>
<name>A0ABX3MSE8_9RHOB</name>
<proteinExistence type="predicted"/>
<comment type="caution">
    <text evidence="2">The sequence shown here is derived from an EMBL/GenBank/DDBJ whole genome shotgun (WGS) entry which is preliminary data.</text>
</comment>
<organism evidence="2 3">
    <name type="scientific">Thioclava sediminum</name>
    <dbReference type="NCBI Taxonomy" id="1915319"/>
    <lineage>
        <taxon>Bacteria</taxon>
        <taxon>Pseudomonadati</taxon>
        <taxon>Pseudomonadota</taxon>
        <taxon>Alphaproteobacteria</taxon>
        <taxon>Rhodobacterales</taxon>
        <taxon>Paracoccaceae</taxon>
        <taxon>Thioclava</taxon>
    </lineage>
</organism>
<dbReference type="CDD" id="cd05403">
    <property type="entry name" value="NT_KNTase_like"/>
    <property type="match status" value="1"/>
</dbReference>
<reference evidence="2 3" key="1">
    <citation type="submission" date="2016-11" db="EMBL/GenBank/DDBJ databases">
        <title>A multilocus sequence analysis scheme for characterization of bacteria in the genus Thioclava.</title>
        <authorList>
            <person name="Liu Y."/>
            <person name="Shao Z."/>
        </authorList>
    </citation>
    <scope>NUCLEOTIDE SEQUENCE [LARGE SCALE GENOMIC DNA]</scope>
    <source>
        <strain evidence="2 3">TAW-CT134</strain>
    </source>
</reference>
<dbReference type="SUPFAM" id="SSF81301">
    <property type="entry name" value="Nucleotidyltransferase"/>
    <property type="match status" value="1"/>
</dbReference>